<accession>Q4N4S7</accession>
<name>Q4N4S7_THEPA</name>
<dbReference type="InterPro" id="IPR029071">
    <property type="entry name" value="Ubiquitin-like_domsf"/>
</dbReference>
<dbReference type="GO" id="GO:0005634">
    <property type="term" value="C:nucleus"/>
    <property type="evidence" value="ECO:0007669"/>
    <property type="project" value="TreeGrafter"/>
</dbReference>
<dbReference type="STRING" id="5875.Q4N4S7"/>
<dbReference type="eggNOG" id="KOG2834">
    <property type="taxonomic scope" value="Eukaryota"/>
</dbReference>
<feature type="compositionally biased region" description="Polar residues" evidence="1">
    <location>
        <begin position="94"/>
        <end position="117"/>
    </location>
</feature>
<evidence type="ECO:0000313" key="3">
    <source>
        <dbReference type="EMBL" id="EAN32846.1"/>
    </source>
</evidence>
<dbReference type="PANTHER" id="PTHR12710">
    <property type="entry name" value="NUCLEAR PROTEIN LOCALIZATION 4"/>
    <property type="match status" value="1"/>
</dbReference>
<reference evidence="3 4" key="1">
    <citation type="journal article" date="2005" name="Science">
        <title>Genome sequence of Theileria parva, a bovine pathogen that transforms lymphocytes.</title>
        <authorList>
            <person name="Gardner M.J."/>
            <person name="Bishop R."/>
            <person name="Shah T."/>
            <person name="de Villiers E.P."/>
            <person name="Carlton J.M."/>
            <person name="Hall N."/>
            <person name="Ren Q."/>
            <person name="Paulsen I.T."/>
            <person name="Pain A."/>
            <person name="Berriman M."/>
            <person name="Wilson R.J.M."/>
            <person name="Sato S."/>
            <person name="Ralph S.A."/>
            <person name="Mann D.J."/>
            <person name="Xiong Z."/>
            <person name="Shallom S.J."/>
            <person name="Weidman J."/>
            <person name="Jiang L."/>
            <person name="Lynn J."/>
            <person name="Weaver B."/>
            <person name="Shoaibi A."/>
            <person name="Domingo A.R."/>
            <person name="Wasawo D."/>
            <person name="Crabtree J."/>
            <person name="Wortman J.R."/>
            <person name="Haas B."/>
            <person name="Angiuoli S.V."/>
            <person name="Creasy T.H."/>
            <person name="Lu C."/>
            <person name="Suh B."/>
            <person name="Silva J.C."/>
            <person name="Utterback T.R."/>
            <person name="Feldblyum T.V."/>
            <person name="Pertea M."/>
            <person name="Allen J."/>
            <person name="Nierman W.C."/>
            <person name="Taracha E.L.N."/>
            <person name="Salzberg S.L."/>
            <person name="White O.R."/>
            <person name="Fitzhugh H.A."/>
            <person name="Morzaria S."/>
            <person name="Venter J.C."/>
            <person name="Fraser C.M."/>
            <person name="Nene V."/>
        </authorList>
    </citation>
    <scope>NUCLEOTIDE SEQUENCE [LARGE SCALE GENOMIC DNA]</scope>
    <source>
        <strain evidence="3 4">Muguga</strain>
    </source>
</reference>
<dbReference type="GO" id="GO:0031625">
    <property type="term" value="F:ubiquitin protein ligase binding"/>
    <property type="evidence" value="ECO:0007669"/>
    <property type="project" value="TreeGrafter"/>
</dbReference>
<feature type="region of interest" description="Disordered" evidence="1">
    <location>
        <begin position="94"/>
        <end position="120"/>
    </location>
</feature>
<feature type="region of interest" description="Disordered" evidence="1">
    <location>
        <begin position="436"/>
        <end position="462"/>
    </location>
</feature>
<dbReference type="Pfam" id="PF11543">
    <property type="entry name" value="UN_NPL4"/>
    <property type="match status" value="1"/>
</dbReference>
<gene>
    <name evidence="3" type="ordered locus">TP02_0563</name>
</gene>
<dbReference type="KEGG" id="tpv:TP02_0563"/>
<dbReference type="GO" id="GO:0043130">
    <property type="term" value="F:ubiquitin binding"/>
    <property type="evidence" value="ECO:0007669"/>
    <property type="project" value="TreeGrafter"/>
</dbReference>
<dbReference type="InterPro" id="IPR016563">
    <property type="entry name" value="Npl4"/>
</dbReference>
<evidence type="ECO:0000256" key="1">
    <source>
        <dbReference type="SAM" id="MobiDB-lite"/>
    </source>
</evidence>
<proteinExistence type="predicted"/>
<dbReference type="AlphaFoldDB" id="Q4N4S7"/>
<dbReference type="InParanoid" id="Q4N4S7"/>
<feature type="compositionally biased region" description="Low complexity" evidence="1">
    <location>
        <begin position="437"/>
        <end position="462"/>
    </location>
</feature>
<dbReference type="CDD" id="cd08061">
    <property type="entry name" value="MPN_NPL4"/>
    <property type="match status" value="1"/>
</dbReference>
<sequence>MVGEMILRVKSKIGISRLELSEDSTVGDLKNKIKERIQFTNNSQLKLYIEYNHQHLLEDEVRLSEIGVVHGTSLVLDNGVDEISYKTITTRPSSVTEEIDLNSQPNETTTPPNSQLSEGEKLDGPLFKSFDAYLHENGFEIGDLPLMNSFVPIKIKRGAINKVSVTLPKSITIRHQKYRHVDHLEMMNVDEVRGFANFWLSELQMSLQRIGWMYGYYTEDHHYPYGIRAVCEAIYEPPQFSTINDVVMLEDEMLCSVDKIAEKLGLERVGMIFTRLPNECFLTARELMRVIEMQYNSLRHTHYTGYPVSTMVTCTMSPDDSGQPVLNAFMASDLALALYRDELFTSSQAFSNIIHTKCDINDQSSLSSNNSSSSSGNSVRDSVRGVEIGELKPILMESGKEVVNFDTSWLIVRINESAPIKPNSFFPKLNTPFPIENRNPSNSNNSGNSTGNSVSSNGSSSGVDGVRYGEKLLDKKEMLEYFSGNSGDLWNNFHFLIYVCRVLDVDTALSICESIVQQQPIDDLIKELLIH</sequence>
<dbReference type="GO" id="GO:0006511">
    <property type="term" value="P:ubiquitin-dependent protein catabolic process"/>
    <property type="evidence" value="ECO:0007669"/>
    <property type="project" value="InterPro"/>
</dbReference>
<dbReference type="Pfam" id="PF05021">
    <property type="entry name" value="NPL4"/>
    <property type="match status" value="1"/>
</dbReference>
<dbReference type="GeneID" id="3502078"/>
<dbReference type="InterPro" id="IPR024682">
    <property type="entry name" value="Npl4_Ub-like_dom"/>
</dbReference>
<dbReference type="Gene3D" id="3.40.140.10">
    <property type="entry name" value="Cytidine Deaminase, domain 2"/>
    <property type="match status" value="1"/>
</dbReference>
<dbReference type="PROSITE" id="PS50053">
    <property type="entry name" value="UBIQUITIN_2"/>
    <property type="match status" value="1"/>
</dbReference>
<dbReference type="EMBL" id="AAGK01000002">
    <property type="protein sequence ID" value="EAN32846.1"/>
    <property type="molecule type" value="Genomic_DNA"/>
</dbReference>
<evidence type="ECO:0000259" key="2">
    <source>
        <dbReference type="PROSITE" id="PS50053"/>
    </source>
</evidence>
<dbReference type="Gene3D" id="3.10.20.90">
    <property type="entry name" value="Phosphatidylinositol 3-kinase Catalytic Subunit, Chain A, domain 1"/>
    <property type="match status" value="1"/>
</dbReference>
<dbReference type="InterPro" id="IPR007717">
    <property type="entry name" value="NPL4_C"/>
</dbReference>
<dbReference type="OMA" id="MYGYYKE"/>
<feature type="domain" description="Ubiquitin-like" evidence="2">
    <location>
        <begin position="5"/>
        <end position="76"/>
    </location>
</feature>
<dbReference type="InterPro" id="IPR000626">
    <property type="entry name" value="Ubiquitin-like_dom"/>
</dbReference>
<keyword evidence="4" id="KW-1185">Reference proteome</keyword>
<dbReference type="Proteomes" id="UP000001949">
    <property type="component" value="Unassembled WGS sequence"/>
</dbReference>
<dbReference type="FunCoup" id="Q4N4S7">
    <property type="interactions" value="259"/>
</dbReference>
<dbReference type="PANTHER" id="PTHR12710:SF0">
    <property type="entry name" value="NUCLEAR PROTEIN LOCALIZATION PROTEIN 4 HOMOLOG"/>
    <property type="match status" value="1"/>
</dbReference>
<organism evidence="3 4">
    <name type="scientific">Theileria parva</name>
    <name type="common">East coast fever infection agent</name>
    <dbReference type="NCBI Taxonomy" id="5875"/>
    <lineage>
        <taxon>Eukaryota</taxon>
        <taxon>Sar</taxon>
        <taxon>Alveolata</taxon>
        <taxon>Apicomplexa</taxon>
        <taxon>Aconoidasida</taxon>
        <taxon>Piroplasmida</taxon>
        <taxon>Theileriidae</taxon>
        <taxon>Theileria</taxon>
    </lineage>
</organism>
<evidence type="ECO:0000313" key="4">
    <source>
        <dbReference type="Proteomes" id="UP000001949"/>
    </source>
</evidence>
<dbReference type="SUPFAM" id="SSF54236">
    <property type="entry name" value="Ubiquitin-like"/>
    <property type="match status" value="1"/>
</dbReference>
<protein>
    <recommendedName>
        <fullName evidence="2">Ubiquitin-like domain-containing protein</fullName>
    </recommendedName>
</protein>
<dbReference type="VEuPathDB" id="PiroplasmaDB:TpMuguga_02g00563"/>
<comment type="caution">
    <text evidence="3">The sequence shown here is derived from an EMBL/GenBank/DDBJ whole genome shotgun (WGS) entry which is preliminary data.</text>
</comment>